<dbReference type="EMBL" id="JAWWNJ010000088">
    <property type="protein sequence ID" value="KAK7000628.1"/>
    <property type="molecule type" value="Genomic_DNA"/>
</dbReference>
<name>A0AAW0A3W3_9AGAR</name>
<dbReference type="AlphaFoldDB" id="A0AAW0A3W3"/>
<dbReference type="Proteomes" id="UP001362999">
    <property type="component" value="Unassembled WGS sequence"/>
</dbReference>
<proteinExistence type="predicted"/>
<evidence type="ECO:0000313" key="3">
    <source>
        <dbReference type="Proteomes" id="UP001362999"/>
    </source>
</evidence>
<comment type="caution">
    <text evidence="2">The sequence shown here is derived from an EMBL/GenBank/DDBJ whole genome shotgun (WGS) entry which is preliminary data.</text>
</comment>
<sequence>MIEIVSGCTYTKENTNANTKNSFEEVFDKMESIGLFRVERIARYNAPKVAATWRSKLSRGRERCNEPSTPIKQPTGKRMIRLPLAHIIHKRWTYVYAQSRRSNHPTTRTTRQSPKKKETAKEIPVEITALSGGVKKKLSWVSSARCTTACSPGRQEVNSGDIQDQLNAIEQGFYDELRNSVLNVGNVCWQNHRDGRGRRMCAVELLKYTRMILLTSKSLPVGESMLFECEYCLPQSATIAVFTAKAVLIEIRLSEMQSDGPVDSFHNSCASREPPVNQLNHQPGRAKVLEDVSVKEFGARHG</sequence>
<reference evidence="2 3" key="1">
    <citation type="journal article" date="2024" name="J Genomics">
        <title>Draft genome sequencing and assembly of Favolaschia claudopus CIRM-BRFM 2984 isolated from oak limbs.</title>
        <authorList>
            <person name="Navarro D."/>
            <person name="Drula E."/>
            <person name="Chaduli D."/>
            <person name="Cazenave R."/>
            <person name="Ahrendt S."/>
            <person name="Wang J."/>
            <person name="Lipzen A."/>
            <person name="Daum C."/>
            <person name="Barry K."/>
            <person name="Grigoriev I.V."/>
            <person name="Favel A."/>
            <person name="Rosso M.N."/>
            <person name="Martin F."/>
        </authorList>
    </citation>
    <scope>NUCLEOTIDE SEQUENCE [LARGE SCALE GENOMIC DNA]</scope>
    <source>
        <strain evidence="2 3">CIRM-BRFM 2984</strain>
    </source>
</reference>
<evidence type="ECO:0000256" key="1">
    <source>
        <dbReference type="SAM" id="MobiDB-lite"/>
    </source>
</evidence>
<keyword evidence="3" id="KW-1185">Reference proteome</keyword>
<evidence type="ECO:0000313" key="2">
    <source>
        <dbReference type="EMBL" id="KAK7000628.1"/>
    </source>
</evidence>
<protein>
    <submittedName>
        <fullName evidence="2">Uncharacterized protein</fullName>
    </submittedName>
</protein>
<gene>
    <name evidence="2" type="ORF">R3P38DRAFT_2797320</name>
</gene>
<accession>A0AAW0A3W3</accession>
<organism evidence="2 3">
    <name type="scientific">Favolaschia claudopus</name>
    <dbReference type="NCBI Taxonomy" id="2862362"/>
    <lineage>
        <taxon>Eukaryota</taxon>
        <taxon>Fungi</taxon>
        <taxon>Dikarya</taxon>
        <taxon>Basidiomycota</taxon>
        <taxon>Agaricomycotina</taxon>
        <taxon>Agaricomycetes</taxon>
        <taxon>Agaricomycetidae</taxon>
        <taxon>Agaricales</taxon>
        <taxon>Marasmiineae</taxon>
        <taxon>Mycenaceae</taxon>
        <taxon>Favolaschia</taxon>
    </lineage>
</organism>
<feature type="region of interest" description="Disordered" evidence="1">
    <location>
        <begin position="100"/>
        <end position="121"/>
    </location>
</feature>